<feature type="non-terminal residue" evidence="2">
    <location>
        <position position="62"/>
    </location>
</feature>
<dbReference type="SUPFAM" id="SSF52440">
    <property type="entry name" value="PreATP-grasp domain"/>
    <property type="match status" value="1"/>
</dbReference>
<dbReference type="Proteomes" id="UP001170310">
    <property type="component" value="Unassembled WGS sequence"/>
</dbReference>
<sequence>MNKIWILGAGQLGAMLKHAAQPLNIEVCPIETDETGTFAIADNDIITVEREHWPVTSATEQL</sequence>
<feature type="domain" description="PurT/PurK-like preATP-grasp" evidence="1">
    <location>
        <begin position="1"/>
        <end position="34"/>
    </location>
</feature>
<dbReference type="EMBL" id="JAUOQO010000963">
    <property type="protein sequence ID" value="MDO6575614.1"/>
    <property type="molecule type" value="Genomic_DNA"/>
</dbReference>
<dbReference type="InterPro" id="IPR054350">
    <property type="entry name" value="PurT/PurK_preATP-grasp"/>
</dbReference>
<protein>
    <recommendedName>
        <fullName evidence="1">PurT/PurK-like preATP-grasp domain-containing protein</fullName>
    </recommendedName>
</protein>
<evidence type="ECO:0000313" key="2">
    <source>
        <dbReference type="EMBL" id="MDO6575614.1"/>
    </source>
</evidence>
<evidence type="ECO:0000259" key="1">
    <source>
        <dbReference type="Pfam" id="PF22660"/>
    </source>
</evidence>
<dbReference type="RefSeq" id="WP_303522760.1">
    <property type="nucleotide sequence ID" value="NZ_JAUOQO010000963.1"/>
</dbReference>
<dbReference type="InterPro" id="IPR016185">
    <property type="entry name" value="PreATP-grasp_dom_sf"/>
</dbReference>
<dbReference type="Gene3D" id="3.40.50.20">
    <property type="match status" value="1"/>
</dbReference>
<name>A0AAW7YTH2_9STAP</name>
<reference evidence="2" key="1">
    <citation type="submission" date="2023-07" db="EMBL/GenBank/DDBJ databases">
        <title>Genome content predicts the carbon catabolic preferences of heterotrophic bacteria.</title>
        <authorList>
            <person name="Gralka M."/>
        </authorList>
    </citation>
    <scope>NUCLEOTIDE SEQUENCE</scope>
    <source>
        <strain evidence="2">E2R20</strain>
    </source>
</reference>
<evidence type="ECO:0000313" key="3">
    <source>
        <dbReference type="Proteomes" id="UP001170310"/>
    </source>
</evidence>
<dbReference type="AlphaFoldDB" id="A0AAW7YTH2"/>
<accession>A0AAW7YTH2</accession>
<comment type="caution">
    <text evidence="2">The sequence shown here is derived from an EMBL/GenBank/DDBJ whole genome shotgun (WGS) entry which is preliminary data.</text>
</comment>
<dbReference type="Pfam" id="PF22660">
    <property type="entry name" value="RS_preATP-grasp-like"/>
    <property type="match status" value="1"/>
</dbReference>
<keyword evidence="3" id="KW-1185">Reference proteome</keyword>
<organism evidence="2 3">
    <name type="scientific">Staphylococcus pasteuri_A</name>
    <dbReference type="NCBI Taxonomy" id="3062664"/>
    <lineage>
        <taxon>Bacteria</taxon>
        <taxon>Bacillati</taxon>
        <taxon>Bacillota</taxon>
        <taxon>Bacilli</taxon>
        <taxon>Bacillales</taxon>
        <taxon>Staphylococcaceae</taxon>
        <taxon>Staphylococcus</taxon>
    </lineage>
</organism>
<gene>
    <name evidence="2" type="ORF">Q4528_16000</name>
</gene>
<proteinExistence type="predicted"/>